<dbReference type="GO" id="GO:0006631">
    <property type="term" value="P:fatty acid metabolic process"/>
    <property type="evidence" value="ECO:0007669"/>
    <property type="project" value="TreeGrafter"/>
</dbReference>
<dbReference type="Proteomes" id="UP000027647">
    <property type="component" value="Unassembled WGS sequence"/>
</dbReference>
<evidence type="ECO:0000259" key="3">
    <source>
        <dbReference type="Pfam" id="PF00501"/>
    </source>
</evidence>
<dbReference type="InterPro" id="IPR025110">
    <property type="entry name" value="AMP-bd_C"/>
</dbReference>
<dbReference type="InterPro" id="IPR000873">
    <property type="entry name" value="AMP-dep_synth/lig_dom"/>
</dbReference>
<dbReference type="Gene3D" id="3.40.50.12780">
    <property type="entry name" value="N-terminal domain of ligase-like"/>
    <property type="match status" value="1"/>
</dbReference>
<dbReference type="Pfam" id="PF00501">
    <property type="entry name" value="AMP-binding"/>
    <property type="match status" value="1"/>
</dbReference>
<evidence type="ECO:0000313" key="5">
    <source>
        <dbReference type="EMBL" id="KEO90221.1"/>
    </source>
</evidence>
<keyword evidence="6" id="KW-1185">Reference proteome</keyword>
<dbReference type="EMBL" id="JMIW01000003">
    <property type="protein sequence ID" value="KEO90221.1"/>
    <property type="molecule type" value="Genomic_DNA"/>
</dbReference>
<comment type="caution">
    <text evidence="5">The sequence shown here is derived from an EMBL/GenBank/DDBJ whole genome shotgun (WGS) entry which is preliminary data.</text>
</comment>
<dbReference type="Pfam" id="PF13193">
    <property type="entry name" value="AMP-binding_C"/>
    <property type="match status" value="1"/>
</dbReference>
<gene>
    <name evidence="5" type="ORF">EH31_09025</name>
</gene>
<dbReference type="InterPro" id="IPR042099">
    <property type="entry name" value="ANL_N_sf"/>
</dbReference>
<dbReference type="RefSeq" id="WP_034959685.1">
    <property type="nucleotide sequence ID" value="NZ_JMIW01000003.1"/>
</dbReference>
<dbReference type="eggNOG" id="COG0318">
    <property type="taxonomic scope" value="Bacteria"/>
</dbReference>
<protein>
    <submittedName>
        <fullName evidence="5">Long-chain fatty acid--CoA ligase</fullName>
    </submittedName>
</protein>
<dbReference type="GO" id="GO:0031956">
    <property type="term" value="F:medium-chain fatty acid-CoA ligase activity"/>
    <property type="evidence" value="ECO:0007669"/>
    <property type="project" value="TreeGrafter"/>
</dbReference>
<dbReference type="STRING" id="1044.EH31_09025"/>
<dbReference type="Gene3D" id="3.30.300.30">
    <property type="match status" value="1"/>
</dbReference>
<dbReference type="OrthoDB" id="9803968at2"/>
<evidence type="ECO:0000313" key="6">
    <source>
        <dbReference type="Proteomes" id="UP000027647"/>
    </source>
</evidence>
<feature type="domain" description="AMP-binding enzyme C-terminal" evidence="4">
    <location>
        <begin position="443"/>
        <end position="519"/>
    </location>
</feature>
<organism evidence="5 6">
    <name type="scientific">Erythrobacter longus</name>
    <dbReference type="NCBI Taxonomy" id="1044"/>
    <lineage>
        <taxon>Bacteria</taxon>
        <taxon>Pseudomonadati</taxon>
        <taxon>Pseudomonadota</taxon>
        <taxon>Alphaproteobacteria</taxon>
        <taxon>Sphingomonadales</taxon>
        <taxon>Erythrobacteraceae</taxon>
        <taxon>Erythrobacter/Porphyrobacter group</taxon>
        <taxon>Erythrobacter</taxon>
    </lineage>
</organism>
<evidence type="ECO:0000256" key="2">
    <source>
        <dbReference type="ARBA" id="ARBA00022598"/>
    </source>
</evidence>
<dbReference type="SUPFAM" id="SSF56801">
    <property type="entry name" value="Acetyl-CoA synthetase-like"/>
    <property type="match status" value="1"/>
</dbReference>
<reference evidence="5 6" key="1">
    <citation type="submission" date="2014-04" db="EMBL/GenBank/DDBJ databases">
        <title>A comprehensive comparison of genomes of Erythrobacter spp. strains.</title>
        <authorList>
            <person name="Zheng Q."/>
        </authorList>
    </citation>
    <scope>NUCLEOTIDE SEQUENCE [LARGE SCALE GENOMIC DNA]</scope>
    <source>
        <strain evidence="5 6">DSM 6997</strain>
    </source>
</reference>
<keyword evidence="2 5" id="KW-0436">Ligase</keyword>
<evidence type="ECO:0000256" key="1">
    <source>
        <dbReference type="ARBA" id="ARBA00006432"/>
    </source>
</evidence>
<dbReference type="InterPro" id="IPR020845">
    <property type="entry name" value="AMP-binding_CS"/>
</dbReference>
<evidence type="ECO:0000259" key="4">
    <source>
        <dbReference type="Pfam" id="PF13193"/>
    </source>
</evidence>
<name>A0A074M668_ERYLO</name>
<dbReference type="InterPro" id="IPR045851">
    <property type="entry name" value="AMP-bd_C_sf"/>
</dbReference>
<comment type="similarity">
    <text evidence="1">Belongs to the ATP-dependent AMP-binding enzyme family.</text>
</comment>
<sequence>MYKLDLKEAYCPAQTDTEYKERTIEGVLREQVAIRPDALALRELLADGSAGRDWTYAELLADSERAARALAARHPAGTRIAVMGGNCPEWVMIQLGAAMAGLVIVTVNPSFIAREVRYVLEQSGSGAVYYQPNVRGSALRPVVDEAAAGLAASEYVLDMTDHGELFAGEKDGELRSSNPRDIVMIQYTSGTTGFPKGVLLHQHGLVQSNRDVFERWNIGPGDKVTCPFPLFHTAGSAVCVLGTMARGGTLMLVSVFDPVAVAKMIEREKPEVLGGVATMLFAIMEAAKATGTDVSSVRTILSGGAMVPPELNRAAQAIFGVPILIVYGQTETSPAITAAWPTDTGEELMETIGQPCSHMEVSIRNPNDNSVCAIDEQGEICMRGFNMMAGYNDNPQATAETIDQDGWLHTGDLGSISATGYVKITGRVKEMIIRGGENLFPAEIEAAMIEHPAIAEVAVAGVPDEKWGEIVACFMRLAEGATRPSNDDLKAFVRERLSPQKTPAHWVWVREFPLTGSGKIQKFQLAEDFAKGELASA</sequence>
<proteinExistence type="inferred from homology"/>
<accession>A0A074M668</accession>
<dbReference type="AlphaFoldDB" id="A0A074M668"/>
<dbReference type="PROSITE" id="PS00455">
    <property type="entry name" value="AMP_BINDING"/>
    <property type="match status" value="1"/>
</dbReference>
<dbReference type="PANTHER" id="PTHR43201">
    <property type="entry name" value="ACYL-COA SYNTHETASE"/>
    <property type="match status" value="1"/>
</dbReference>
<dbReference type="PANTHER" id="PTHR43201:SF5">
    <property type="entry name" value="MEDIUM-CHAIN ACYL-COA LIGASE ACSF2, MITOCHONDRIAL"/>
    <property type="match status" value="1"/>
</dbReference>
<feature type="domain" description="AMP-dependent synthetase/ligase" evidence="3">
    <location>
        <begin position="29"/>
        <end position="391"/>
    </location>
</feature>